<sequence>MKNLRIPDPCSENWELMSPQEQGRFCSACNKCVIDFTQKELKEIEQILEEKPKGSICGRFYDYQLKNADDQSGQLKNKLVQYFPKSFQNSKFGLALFSVIFFITGCSKSKENCESTATTGVVVVDLEEDTLNKNYVMGEAKIENDTVAELPKKENLHPKGKTKK</sequence>
<protein>
    <submittedName>
        <fullName evidence="1">Uncharacterized protein</fullName>
    </submittedName>
</protein>
<dbReference type="AlphaFoldDB" id="A0A495SNP8"/>
<proteinExistence type="predicted"/>
<name>A0A495SNP8_9FLAO</name>
<reference evidence="1 2" key="1">
    <citation type="submission" date="2018-10" db="EMBL/GenBank/DDBJ databases">
        <title>Genomic Encyclopedia of Archaeal and Bacterial Type Strains, Phase II (KMG-II): from individual species to whole genera.</title>
        <authorList>
            <person name="Goeker M."/>
        </authorList>
    </citation>
    <scope>NUCLEOTIDE SEQUENCE [LARGE SCALE GENOMIC DNA]</scope>
    <source>
        <strain evidence="1 2">DSM 14219</strain>
    </source>
</reference>
<dbReference type="RefSeq" id="WP_121460080.1">
    <property type="nucleotide sequence ID" value="NZ_RBXB01000001.1"/>
</dbReference>
<organism evidence="1 2">
    <name type="scientific">Chryseobacterium defluvii</name>
    <dbReference type="NCBI Taxonomy" id="160396"/>
    <lineage>
        <taxon>Bacteria</taxon>
        <taxon>Pseudomonadati</taxon>
        <taxon>Bacteroidota</taxon>
        <taxon>Flavobacteriia</taxon>
        <taxon>Flavobacteriales</taxon>
        <taxon>Weeksellaceae</taxon>
        <taxon>Chryseobacterium group</taxon>
        <taxon>Chryseobacterium</taxon>
    </lineage>
</organism>
<accession>A0A495SNP8</accession>
<gene>
    <name evidence="1" type="ORF">BCF58_0357</name>
</gene>
<dbReference type="EMBL" id="RBXB01000001">
    <property type="protein sequence ID" value="RKT01142.1"/>
    <property type="molecule type" value="Genomic_DNA"/>
</dbReference>
<dbReference type="Proteomes" id="UP000272428">
    <property type="component" value="Unassembled WGS sequence"/>
</dbReference>
<dbReference type="OrthoDB" id="7432683at2"/>
<evidence type="ECO:0000313" key="1">
    <source>
        <dbReference type="EMBL" id="RKT01142.1"/>
    </source>
</evidence>
<comment type="caution">
    <text evidence="1">The sequence shown here is derived from an EMBL/GenBank/DDBJ whole genome shotgun (WGS) entry which is preliminary data.</text>
</comment>
<keyword evidence="2" id="KW-1185">Reference proteome</keyword>
<evidence type="ECO:0000313" key="2">
    <source>
        <dbReference type="Proteomes" id="UP000272428"/>
    </source>
</evidence>